<keyword evidence="1" id="KW-0235">DNA replication</keyword>
<reference evidence="3" key="1">
    <citation type="submission" date="2021-10" db="EMBL/GenBank/DDBJ databases">
        <authorList>
            <person name="Criscuolo A."/>
        </authorList>
    </citation>
    <scope>NUCLEOTIDE SEQUENCE</scope>
    <source>
        <strain evidence="3">CIP111885</strain>
    </source>
</reference>
<dbReference type="SUPFAM" id="SSF46565">
    <property type="entry name" value="Chaperone J-domain"/>
    <property type="match status" value="1"/>
</dbReference>
<keyword evidence="2" id="KW-0346">Stress response</keyword>
<evidence type="ECO:0000313" key="4">
    <source>
        <dbReference type="Proteomes" id="UP000789845"/>
    </source>
</evidence>
<proteinExistence type="predicted"/>
<evidence type="ECO:0000256" key="1">
    <source>
        <dbReference type="ARBA" id="ARBA00022705"/>
    </source>
</evidence>
<dbReference type="Proteomes" id="UP000789845">
    <property type="component" value="Unassembled WGS sequence"/>
</dbReference>
<accession>A0A9C7G7P3</accession>
<name>A0A9C7G7P3_9BACI</name>
<dbReference type="GO" id="GO:0006260">
    <property type="term" value="P:DNA replication"/>
    <property type="evidence" value="ECO:0007669"/>
    <property type="project" value="UniProtKB-KW"/>
</dbReference>
<dbReference type="AlphaFoldDB" id="A0A9C7G7P3"/>
<sequence>MLNVKEVTEQLKIEGITDSEEVVIRWILDGKIKAKRANHYKIDFSIKPGDLAAFILEKKIESKSKQFGVDYQQWEKTFAENQQLKERVVELESTVRIEQAKYSSLKKMLKAKYSLNDTDLPLTLHSLLGVDDVDNHDLLKKEFKKLLKALHPDRGGDERLFIVFYDHYRKTFL</sequence>
<evidence type="ECO:0000313" key="3">
    <source>
        <dbReference type="EMBL" id="CAG9607581.1"/>
    </source>
</evidence>
<comment type="caution">
    <text evidence="3">The sequence shown here is derived from an EMBL/GenBank/DDBJ whole genome shotgun (WGS) entry which is preliminary data.</text>
</comment>
<gene>
    <name evidence="3" type="ORF">NEOCIP111885_01273</name>
</gene>
<protein>
    <recommendedName>
        <fullName evidence="5">J domain-containing protein</fullName>
    </recommendedName>
</protein>
<organism evidence="3 4">
    <name type="scientific">Pseudoneobacillus rhizosphaerae</name>
    <dbReference type="NCBI Taxonomy" id="2880968"/>
    <lineage>
        <taxon>Bacteria</taxon>
        <taxon>Bacillati</taxon>
        <taxon>Bacillota</taxon>
        <taxon>Bacilli</taxon>
        <taxon>Bacillales</taxon>
        <taxon>Bacillaceae</taxon>
        <taxon>Pseudoneobacillus</taxon>
    </lineage>
</organism>
<keyword evidence="4" id="KW-1185">Reference proteome</keyword>
<dbReference type="Gene3D" id="1.10.287.110">
    <property type="entry name" value="DnaJ domain"/>
    <property type="match status" value="1"/>
</dbReference>
<dbReference type="EMBL" id="CAKJTG010000006">
    <property type="protein sequence ID" value="CAG9607581.1"/>
    <property type="molecule type" value="Genomic_DNA"/>
</dbReference>
<dbReference type="InterPro" id="IPR036869">
    <property type="entry name" value="J_dom_sf"/>
</dbReference>
<evidence type="ECO:0008006" key="5">
    <source>
        <dbReference type="Google" id="ProtNLM"/>
    </source>
</evidence>
<evidence type="ECO:0000256" key="2">
    <source>
        <dbReference type="ARBA" id="ARBA00023016"/>
    </source>
</evidence>
<dbReference type="RefSeq" id="WP_230495850.1">
    <property type="nucleotide sequence ID" value="NZ_CAKJTG010000006.1"/>
</dbReference>